<comment type="caution">
    <text evidence="2">The sequence shown here is derived from an EMBL/GenBank/DDBJ whole genome shotgun (WGS) entry which is preliminary data.</text>
</comment>
<evidence type="ECO:0000313" key="3">
    <source>
        <dbReference type="Proteomes" id="UP000467841"/>
    </source>
</evidence>
<feature type="region of interest" description="Disordered" evidence="1">
    <location>
        <begin position="1"/>
        <end position="50"/>
    </location>
</feature>
<dbReference type="EMBL" id="CACVBM020001318">
    <property type="protein sequence ID" value="CAA7045212.1"/>
    <property type="molecule type" value="Genomic_DNA"/>
</dbReference>
<name>A0A6D2JZI8_9BRAS</name>
<reference evidence="2" key="1">
    <citation type="submission" date="2020-01" db="EMBL/GenBank/DDBJ databases">
        <authorList>
            <person name="Mishra B."/>
        </authorList>
    </citation>
    <scope>NUCLEOTIDE SEQUENCE [LARGE SCALE GENOMIC DNA]</scope>
</reference>
<feature type="compositionally biased region" description="Basic and acidic residues" evidence="1">
    <location>
        <begin position="1"/>
        <end position="11"/>
    </location>
</feature>
<feature type="compositionally biased region" description="Basic and acidic residues" evidence="1">
    <location>
        <begin position="18"/>
        <end position="45"/>
    </location>
</feature>
<accession>A0A6D2JZI8</accession>
<organism evidence="2 3">
    <name type="scientific">Microthlaspi erraticum</name>
    <dbReference type="NCBI Taxonomy" id="1685480"/>
    <lineage>
        <taxon>Eukaryota</taxon>
        <taxon>Viridiplantae</taxon>
        <taxon>Streptophyta</taxon>
        <taxon>Embryophyta</taxon>
        <taxon>Tracheophyta</taxon>
        <taxon>Spermatophyta</taxon>
        <taxon>Magnoliopsida</taxon>
        <taxon>eudicotyledons</taxon>
        <taxon>Gunneridae</taxon>
        <taxon>Pentapetalae</taxon>
        <taxon>rosids</taxon>
        <taxon>malvids</taxon>
        <taxon>Brassicales</taxon>
        <taxon>Brassicaceae</taxon>
        <taxon>Coluteocarpeae</taxon>
        <taxon>Microthlaspi</taxon>
    </lineage>
</organism>
<protein>
    <submittedName>
        <fullName evidence="2">Uncharacterized protein</fullName>
    </submittedName>
</protein>
<dbReference type="Proteomes" id="UP000467841">
    <property type="component" value="Unassembled WGS sequence"/>
</dbReference>
<dbReference type="AlphaFoldDB" id="A0A6D2JZI8"/>
<evidence type="ECO:0000313" key="2">
    <source>
        <dbReference type="EMBL" id="CAA7045212.1"/>
    </source>
</evidence>
<sequence>MSVLRWSKDVQESFGHMDQQEEKAGKTEPKGARSSRVADRLDRPITHSIDPYSATLDRSHAKGVARSIPCRATKLDRSRSVQPFDQSRSDDITAVRSTWCKPT</sequence>
<gene>
    <name evidence="2" type="ORF">MERR_LOCUS32447</name>
</gene>
<keyword evidence="3" id="KW-1185">Reference proteome</keyword>
<evidence type="ECO:0000256" key="1">
    <source>
        <dbReference type="SAM" id="MobiDB-lite"/>
    </source>
</evidence>
<feature type="region of interest" description="Disordered" evidence="1">
    <location>
        <begin position="76"/>
        <end position="103"/>
    </location>
</feature>
<proteinExistence type="predicted"/>